<name>A0AA36NHX8_9DINO</name>
<organism evidence="1 2">
    <name type="scientific">Effrenium voratum</name>
    <dbReference type="NCBI Taxonomy" id="2562239"/>
    <lineage>
        <taxon>Eukaryota</taxon>
        <taxon>Sar</taxon>
        <taxon>Alveolata</taxon>
        <taxon>Dinophyceae</taxon>
        <taxon>Suessiales</taxon>
        <taxon>Symbiodiniaceae</taxon>
        <taxon>Effrenium</taxon>
    </lineage>
</organism>
<sequence>MDLAYLRYLGICADEPLADAEELASPDSLASDEVLFESGNLRVPERLSNAFFEVSFALCSVAPPCFDTTVEPVLQGEWRFQILGLDVQAVSDVLSAMEVLKDLSRRDFLAGAALPAMFRAVPPAAVLCRIFALAQVHGFNLVLPGHESSQEFVCCYFDAMCLELGLRPHHFAELYAMSEVLPGVFSLHTESRLVLGSSFLRFQEHYECSNPQFRHCSFQLDDYKVWFRNKSLLGFNFYLQWPGFNVPSWVLDAMRSGKVGFPLRPQEEAVLSTVPPTAQYLIGSCEKDLEVLHHEMAHGLYATNETYRTAVLQQLRRLPPKRTEASKRQLLKMGYVDDIQILEDEMQAYMVEGKMLYEEDELECSTAVEVMAAIHATFRLFSKAAACPSW</sequence>
<evidence type="ECO:0000313" key="2">
    <source>
        <dbReference type="Proteomes" id="UP001178507"/>
    </source>
</evidence>
<protein>
    <submittedName>
        <fullName evidence="1">Uncharacterized protein</fullName>
    </submittedName>
</protein>
<dbReference type="AlphaFoldDB" id="A0AA36NHX8"/>
<accession>A0AA36NHX8</accession>
<comment type="caution">
    <text evidence="1">The sequence shown here is derived from an EMBL/GenBank/DDBJ whole genome shotgun (WGS) entry which is preliminary data.</text>
</comment>
<reference evidence="1" key="1">
    <citation type="submission" date="2023-08" db="EMBL/GenBank/DDBJ databases">
        <authorList>
            <person name="Chen Y."/>
            <person name="Shah S."/>
            <person name="Dougan E. K."/>
            <person name="Thang M."/>
            <person name="Chan C."/>
        </authorList>
    </citation>
    <scope>NUCLEOTIDE SEQUENCE</scope>
</reference>
<keyword evidence="2" id="KW-1185">Reference proteome</keyword>
<gene>
    <name evidence="1" type="ORF">EVOR1521_LOCUS25699</name>
</gene>
<dbReference type="Proteomes" id="UP001178507">
    <property type="component" value="Unassembled WGS sequence"/>
</dbReference>
<dbReference type="EMBL" id="CAUJNA010003472">
    <property type="protein sequence ID" value="CAJ1402923.1"/>
    <property type="molecule type" value="Genomic_DNA"/>
</dbReference>
<evidence type="ECO:0000313" key="1">
    <source>
        <dbReference type="EMBL" id="CAJ1402923.1"/>
    </source>
</evidence>
<proteinExistence type="predicted"/>